<feature type="compositionally biased region" description="Low complexity" evidence="1">
    <location>
        <begin position="150"/>
        <end position="198"/>
    </location>
</feature>
<comment type="caution">
    <text evidence="2">The sequence shown here is derived from an EMBL/GenBank/DDBJ whole genome shotgun (WGS) entry which is preliminary data.</text>
</comment>
<feature type="region of interest" description="Disordered" evidence="1">
    <location>
        <begin position="145"/>
        <end position="198"/>
    </location>
</feature>
<organism evidence="2 3">
    <name type="scientific">Ancylostoma ceylanicum</name>
    <dbReference type="NCBI Taxonomy" id="53326"/>
    <lineage>
        <taxon>Eukaryota</taxon>
        <taxon>Metazoa</taxon>
        <taxon>Ecdysozoa</taxon>
        <taxon>Nematoda</taxon>
        <taxon>Chromadorea</taxon>
        <taxon>Rhabditida</taxon>
        <taxon>Rhabditina</taxon>
        <taxon>Rhabditomorpha</taxon>
        <taxon>Strongyloidea</taxon>
        <taxon>Ancylostomatidae</taxon>
        <taxon>Ancylostomatinae</taxon>
        <taxon>Ancylostoma</taxon>
    </lineage>
</organism>
<gene>
    <name evidence="2" type="primary">Acey_s0004.g1960</name>
    <name evidence="2" type="ORF">Y032_0004g1960</name>
</gene>
<protein>
    <submittedName>
        <fullName evidence="2">Uncharacterized protein</fullName>
    </submittedName>
</protein>
<dbReference type="STRING" id="53326.A0A016VUP4"/>
<proteinExistence type="predicted"/>
<feature type="compositionally biased region" description="Low complexity" evidence="1">
    <location>
        <begin position="101"/>
        <end position="114"/>
    </location>
</feature>
<dbReference type="Proteomes" id="UP000024635">
    <property type="component" value="Unassembled WGS sequence"/>
</dbReference>
<feature type="region of interest" description="Disordered" evidence="1">
    <location>
        <begin position="315"/>
        <end position="380"/>
    </location>
</feature>
<accession>A0A016VUP4</accession>
<name>A0A016VUP4_9BILA</name>
<evidence type="ECO:0000313" key="3">
    <source>
        <dbReference type="Proteomes" id="UP000024635"/>
    </source>
</evidence>
<sequence>MRFGFYANRFEELVLLTKIVRPMSSNDGGSRDCESIGNSGDEMRGFQMEQGRAVDSPLGQLDPSRITHMVVDQVGFGGPGVQPDNDRFVVPGPPHQQWIRSSPAASPSVMASPSKAMDGCGQMQPRMGTPTNVMHMQQGTIGSPSVGSAPMTPQQMMQQQGLMQGQQTPTGQYDQSGGFPQQQQQMPQGYPQGISESPGAMHMQQQQMMGAAGGQGDGSPGIYARQQQMMGQQQQQQQQQMLSQQQQQQQMMGQQMMVQQQMGMMGGNPQQYYAQQNPQAQWTQQQQQMQQAHFVRQPQVIGGAPGQRVMIQRVPYPPGTGYPAGMQGVPQQQQQPQGVVAQPGNRPPGAPPPQQAQRPAYPPGAAPQPPQYAYPGGQAAGFQQQQAAQAAAYQQQMYQRQQQVPQHQQMRPYMSPQGTMVTPTHQAGMVKRIFPRSEDKTSGWDWEVLVSVV</sequence>
<evidence type="ECO:0000256" key="1">
    <source>
        <dbReference type="SAM" id="MobiDB-lite"/>
    </source>
</evidence>
<feature type="compositionally biased region" description="Pro residues" evidence="1">
    <location>
        <begin position="345"/>
        <end position="372"/>
    </location>
</feature>
<feature type="compositionally biased region" description="Low complexity" evidence="1">
    <location>
        <begin position="327"/>
        <end position="344"/>
    </location>
</feature>
<keyword evidence="3" id="KW-1185">Reference proteome</keyword>
<dbReference type="OrthoDB" id="5861038at2759"/>
<dbReference type="AlphaFoldDB" id="A0A016VUP4"/>
<reference evidence="3" key="1">
    <citation type="journal article" date="2015" name="Nat. Genet.">
        <title>The genome and transcriptome of the zoonotic hookworm Ancylostoma ceylanicum identify infection-specific gene families.</title>
        <authorList>
            <person name="Schwarz E.M."/>
            <person name="Hu Y."/>
            <person name="Antoshechkin I."/>
            <person name="Miller M.M."/>
            <person name="Sternberg P.W."/>
            <person name="Aroian R.V."/>
        </authorList>
    </citation>
    <scope>NUCLEOTIDE SEQUENCE</scope>
    <source>
        <strain evidence="3">HY135</strain>
    </source>
</reference>
<feature type="region of interest" description="Disordered" evidence="1">
    <location>
        <begin position="94"/>
        <end position="120"/>
    </location>
</feature>
<evidence type="ECO:0000313" key="2">
    <source>
        <dbReference type="EMBL" id="EYC31100.1"/>
    </source>
</evidence>
<dbReference type="EMBL" id="JARK01001340">
    <property type="protein sequence ID" value="EYC31100.1"/>
    <property type="molecule type" value="Genomic_DNA"/>
</dbReference>